<dbReference type="Pfam" id="PF14258">
    <property type="entry name" value="DUF4350"/>
    <property type="match status" value="1"/>
</dbReference>
<feature type="domain" description="DUF4350" evidence="2">
    <location>
        <begin position="38"/>
        <end position="208"/>
    </location>
</feature>
<keyword evidence="1" id="KW-0472">Membrane</keyword>
<dbReference type="Proteomes" id="UP000595847">
    <property type="component" value="Chromosome"/>
</dbReference>
<gene>
    <name evidence="3" type="ORF">JD108_09330</name>
</gene>
<keyword evidence="1" id="KW-0812">Transmembrane</keyword>
<protein>
    <submittedName>
        <fullName evidence="3">DUF4350 domain-containing protein</fullName>
    </submittedName>
</protein>
<name>A0A7T5ENT6_9BACL</name>
<dbReference type="InterPro" id="IPR025646">
    <property type="entry name" value="DUF4350"/>
</dbReference>
<proteinExistence type="predicted"/>
<dbReference type="RefSeq" id="WP_198829548.1">
    <property type="nucleotide sequence ID" value="NZ_CP066308.1"/>
</dbReference>
<evidence type="ECO:0000259" key="2">
    <source>
        <dbReference type="Pfam" id="PF14258"/>
    </source>
</evidence>
<organism evidence="3 4">
    <name type="scientific">Brevibacillus composti</name>
    <dbReference type="NCBI Taxonomy" id="2796470"/>
    <lineage>
        <taxon>Bacteria</taxon>
        <taxon>Bacillati</taxon>
        <taxon>Bacillota</taxon>
        <taxon>Bacilli</taxon>
        <taxon>Bacillales</taxon>
        <taxon>Paenibacillaceae</taxon>
        <taxon>Brevibacillus</taxon>
    </lineage>
</organism>
<accession>A0A7T5ENT6</accession>
<sequence>MNSAIRFRLVAGGTVLLFLAVGLLLLRPAHPAYPAYVSFSPNPNGTKAFAELLGHEQAALREWRKPTGYLPEGTNQALILIEPYRLQETEQEELLAWVEKGNDLLVFQTEPDDWSDIHLEADYLPEYQAQPRHVDSALLESGGTGEADASWRLAASEEIEPLLSDQVGILAGRAQVGTGSVSLFLVPDWLTNSRIQQHQHFELIWPYLVQDWSVVWIDEYHHGYQERPGILAIYPDWLVVTLTQLALALLFWIWWQGKRFGPVYTRREWIVRRGDETLLAIASWYEKRRLAKEALHIREAHLRQLLFERWGLHLGTTDYEIVRTARNHWTEQEAVMLSTALGRLEAAKKDRDYTPKRLVQDSRLLDEVTKRLEKE</sequence>
<evidence type="ECO:0000256" key="1">
    <source>
        <dbReference type="SAM" id="Phobius"/>
    </source>
</evidence>
<evidence type="ECO:0000313" key="4">
    <source>
        <dbReference type="Proteomes" id="UP000595847"/>
    </source>
</evidence>
<reference evidence="3 4" key="1">
    <citation type="submission" date="2020-12" db="EMBL/GenBank/DDBJ databases">
        <title>strain FJAT-54423T represents a novel species of the genus Brevibacillus.</title>
        <authorList>
            <person name="Tang R."/>
        </authorList>
    </citation>
    <scope>NUCLEOTIDE SEQUENCE [LARGE SCALE GENOMIC DNA]</scope>
    <source>
        <strain evidence="3 4">FJAT-54423</strain>
    </source>
</reference>
<feature type="transmembrane region" description="Helical" evidence="1">
    <location>
        <begin position="237"/>
        <end position="255"/>
    </location>
</feature>
<dbReference type="AlphaFoldDB" id="A0A7T5ENT6"/>
<dbReference type="KEGG" id="bcop:JD108_09330"/>
<dbReference type="EMBL" id="CP066308">
    <property type="protein sequence ID" value="QQE76039.1"/>
    <property type="molecule type" value="Genomic_DNA"/>
</dbReference>
<keyword evidence="1" id="KW-1133">Transmembrane helix</keyword>
<evidence type="ECO:0000313" key="3">
    <source>
        <dbReference type="EMBL" id="QQE76039.1"/>
    </source>
</evidence>